<feature type="compositionally biased region" description="Gly residues" evidence="11">
    <location>
        <begin position="420"/>
        <end position="429"/>
    </location>
</feature>
<evidence type="ECO:0000256" key="4">
    <source>
        <dbReference type="ARBA" id="ARBA00012350"/>
    </source>
</evidence>
<feature type="region of interest" description="Disordered" evidence="11">
    <location>
        <begin position="415"/>
        <end position="440"/>
    </location>
</feature>
<keyword evidence="5 13" id="KW-0732">Signal</keyword>
<keyword evidence="15" id="KW-1185">Reference proteome</keyword>
<dbReference type="GO" id="GO:0008496">
    <property type="term" value="F:mannan endo-1,6-alpha-mannosidase activity"/>
    <property type="evidence" value="ECO:0007669"/>
    <property type="project" value="UniProtKB-UniRule"/>
</dbReference>
<keyword evidence="6 10" id="KW-0378">Hydrolase</keyword>
<dbReference type="Gene3D" id="1.50.10.20">
    <property type="match status" value="1"/>
</dbReference>
<dbReference type="GO" id="GO:0016052">
    <property type="term" value="P:carbohydrate catabolic process"/>
    <property type="evidence" value="ECO:0007669"/>
    <property type="project" value="InterPro"/>
</dbReference>
<evidence type="ECO:0000256" key="5">
    <source>
        <dbReference type="ARBA" id="ARBA00022729"/>
    </source>
</evidence>
<keyword evidence="12" id="KW-0812">Transmembrane</keyword>
<dbReference type="InterPro" id="IPR005198">
    <property type="entry name" value="Glyco_hydro_76"/>
</dbReference>
<evidence type="ECO:0000256" key="10">
    <source>
        <dbReference type="PIRNR" id="PIRNR016302"/>
    </source>
</evidence>
<feature type="transmembrane region" description="Helical" evidence="12">
    <location>
        <begin position="448"/>
        <end position="470"/>
    </location>
</feature>
<dbReference type="InterPro" id="IPR014480">
    <property type="entry name" value="Mannan-1_6-alpha_mannosidase"/>
</dbReference>
<feature type="signal peptide" evidence="13">
    <location>
        <begin position="1"/>
        <end position="23"/>
    </location>
</feature>
<proteinExistence type="inferred from homology"/>
<keyword evidence="8" id="KW-0325">Glycoprotein</keyword>
<comment type="catalytic activity">
    <reaction evidence="1 10">
        <text>Random hydrolysis of (1-&gt;6)-alpha-D-mannosidic linkages in unbranched (1-&gt;6)-mannans.</text>
        <dbReference type="EC" id="3.2.1.101"/>
    </reaction>
</comment>
<dbReference type="PANTHER" id="PTHR12145">
    <property type="entry name" value="MANNAN ENDO-1,6-ALPHA-MANNOSIDASE DCW1"/>
    <property type="match status" value="1"/>
</dbReference>
<evidence type="ECO:0000256" key="8">
    <source>
        <dbReference type="ARBA" id="ARBA00023180"/>
    </source>
</evidence>
<evidence type="ECO:0000256" key="7">
    <source>
        <dbReference type="ARBA" id="ARBA00023136"/>
    </source>
</evidence>
<dbReference type="SUPFAM" id="SSF48208">
    <property type="entry name" value="Six-hairpin glycosidases"/>
    <property type="match status" value="1"/>
</dbReference>
<comment type="subcellular location">
    <subcellularLocation>
        <location evidence="2">Endomembrane system</location>
    </subcellularLocation>
</comment>
<dbReference type="InterPro" id="IPR008928">
    <property type="entry name" value="6-hairpin_glycosidase_sf"/>
</dbReference>
<dbReference type="PANTHER" id="PTHR12145:SF36">
    <property type="entry name" value="MANNAN ENDO-1,6-ALPHA-MANNOSIDASE DCW1"/>
    <property type="match status" value="1"/>
</dbReference>
<dbReference type="PIRSF" id="PIRSF016302">
    <property type="entry name" value="Man_a_manosd"/>
    <property type="match status" value="1"/>
</dbReference>
<organism evidence="14 15">
    <name type="scientific">Lasiosphaeria ovina</name>
    <dbReference type="NCBI Taxonomy" id="92902"/>
    <lineage>
        <taxon>Eukaryota</taxon>
        <taxon>Fungi</taxon>
        <taxon>Dikarya</taxon>
        <taxon>Ascomycota</taxon>
        <taxon>Pezizomycotina</taxon>
        <taxon>Sordariomycetes</taxon>
        <taxon>Sordariomycetidae</taxon>
        <taxon>Sordariales</taxon>
        <taxon>Lasiosphaeriaceae</taxon>
        <taxon>Lasiosphaeria</taxon>
    </lineage>
</organism>
<dbReference type="AlphaFoldDB" id="A0AAE0KJF6"/>
<dbReference type="Pfam" id="PF03663">
    <property type="entry name" value="Glyco_hydro_76"/>
    <property type="match status" value="1"/>
</dbReference>
<reference evidence="14" key="2">
    <citation type="submission" date="2023-06" db="EMBL/GenBank/DDBJ databases">
        <authorList>
            <consortium name="Lawrence Berkeley National Laboratory"/>
            <person name="Haridas S."/>
            <person name="Hensen N."/>
            <person name="Bonometti L."/>
            <person name="Westerberg I."/>
            <person name="Brannstrom I.O."/>
            <person name="Guillou S."/>
            <person name="Cros-Aarteil S."/>
            <person name="Calhoun S."/>
            <person name="Kuo A."/>
            <person name="Mondo S."/>
            <person name="Pangilinan J."/>
            <person name="Riley R."/>
            <person name="Labutti K."/>
            <person name="Andreopoulos B."/>
            <person name="Lipzen A."/>
            <person name="Chen C."/>
            <person name="Yanf M."/>
            <person name="Daum C."/>
            <person name="Ng V."/>
            <person name="Clum A."/>
            <person name="Steindorff A."/>
            <person name="Ohm R."/>
            <person name="Martin F."/>
            <person name="Silar P."/>
            <person name="Natvig D."/>
            <person name="Lalanne C."/>
            <person name="Gautier V."/>
            <person name="Ament-Velasquez S.L."/>
            <person name="Kruys A."/>
            <person name="Hutchinson M.I."/>
            <person name="Powell A.J."/>
            <person name="Barry K."/>
            <person name="Miller A.N."/>
            <person name="Grigoriev I.V."/>
            <person name="Debuchy R."/>
            <person name="Gladieux P."/>
            <person name="Thoren M.H."/>
            <person name="Johannesson H."/>
        </authorList>
    </citation>
    <scope>NUCLEOTIDE SEQUENCE</scope>
    <source>
        <strain evidence="14">CBS 958.72</strain>
    </source>
</reference>
<dbReference type="Proteomes" id="UP001287356">
    <property type="component" value="Unassembled WGS sequence"/>
</dbReference>
<name>A0AAE0KJF6_9PEZI</name>
<evidence type="ECO:0000256" key="2">
    <source>
        <dbReference type="ARBA" id="ARBA00004308"/>
    </source>
</evidence>
<dbReference type="GO" id="GO:0009272">
    <property type="term" value="P:fungal-type cell wall biogenesis"/>
    <property type="evidence" value="ECO:0007669"/>
    <property type="project" value="TreeGrafter"/>
</dbReference>
<keyword evidence="9 10" id="KW-0326">Glycosidase</keyword>
<evidence type="ECO:0000256" key="6">
    <source>
        <dbReference type="ARBA" id="ARBA00022801"/>
    </source>
</evidence>
<evidence type="ECO:0000256" key="12">
    <source>
        <dbReference type="SAM" id="Phobius"/>
    </source>
</evidence>
<dbReference type="EC" id="3.2.1.101" evidence="4 10"/>
<evidence type="ECO:0000313" key="14">
    <source>
        <dbReference type="EMBL" id="KAK3377402.1"/>
    </source>
</evidence>
<evidence type="ECO:0000256" key="3">
    <source>
        <dbReference type="ARBA" id="ARBA00009699"/>
    </source>
</evidence>
<sequence>MPCPGQCLTALLAVGCLLPTAQAAYYKINTRDEILASARTLAYDMMLFYKGNQTGQTPGILPGPPTEHKGDYYWWEGGALWGTMVDYWHLTGDNSYNAVTTQALLHQVGAGRDYQPVNHTASLGNDDQAFWGMSAMLAAETRFPDPPPGQPQWLALAQAVFNTQADPARRDKTCGGGLRWQIPAVNVGYDYKNTVANACFFNLGARLARYTRNDTYAAWAEHTFDWLLARRYIDTAEWRVFDGGHVGHNCTDVNRAQFSYNAALLLQGAAYMHNYTGGGGGAVWRRRVDGLLDGMLRDFFPGGVAYELPCESRPGGACTADMLSFKGYVHRWLAVVTQLAPHTRGRILPVLRSSAAAAVGQCTGGRTRRRCGFYWSSGVYVDPSVDRTSGAGEAMNVLAAVSSLLIDATDAPTTNLTGGTSTGDYGGGGRRFKSKRPQPKPITTVDRVAAVMFTVGVVISNGLIWTLMMLRN</sequence>
<comment type="similarity">
    <text evidence="3 10">Belongs to the glycosyl hydrolase 76 family.</text>
</comment>
<keyword evidence="7 12" id="KW-0472">Membrane</keyword>
<evidence type="ECO:0000313" key="15">
    <source>
        <dbReference type="Proteomes" id="UP001287356"/>
    </source>
</evidence>
<gene>
    <name evidence="14" type="ORF">B0T24DRAFT_648925</name>
</gene>
<protein>
    <recommendedName>
        <fullName evidence="4 10">Mannan endo-1,6-alpha-mannosidase</fullName>
        <ecNumber evidence="4 10">3.2.1.101</ecNumber>
    </recommendedName>
</protein>
<accession>A0AAE0KJF6</accession>
<dbReference type="FunFam" id="1.50.10.20:FF:000006">
    <property type="entry name" value="Mannan endo-1,6-alpha-mannosidase"/>
    <property type="match status" value="1"/>
</dbReference>
<dbReference type="EMBL" id="JAULSN010000003">
    <property type="protein sequence ID" value="KAK3377402.1"/>
    <property type="molecule type" value="Genomic_DNA"/>
</dbReference>
<comment type="caution">
    <text evidence="14">The sequence shown here is derived from an EMBL/GenBank/DDBJ whole genome shotgun (WGS) entry which is preliminary data.</text>
</comment>
<keyword evidence="12" id="KW-1133">Transmembrane helix</keyword>
<dbReference type="GO" id="GO:0012505">
    <property type="term" value="C:endomembrane system"/>
    <property type="evidence" value="ECO:0007669"/>
    <property type="project" value="UniProtKB-SubCell"/>
</dbReference>
<evidence type="ECO:0000256" key="13">
    <source>
        <dbReference type="SAM" id="SignalP"/>
    </source>
</evidence>
<feature type="chain" id="PRO_5041950697" description="Mannan endo-1,6-alpha-mannosidase" evidence="13">
    <location>
        <begin position="24"/>
        <end position="472"/>
    </location>
</feature>
<evidence type="ECO:0000256" key="1">
    <source>
        <dbReference type="ARBA" id="ARBA00001452"/>
    </source>
</evidence>
<evidence type="ECO:0000256" key="9">
    <source>
        <dbReference type="ARBA" id="ARBA00023295"/>
    </source>
</evidence>
<reference evidence="14" key="1">
    <citation type="journal article" date="2023" name="Mol. Phylogenet. Evol.">
        <title>Genome-scale phylogeny and comparative genomics of the fungal order Sordariales.</title>
        <authorList>
            <person name="Hensen N."/>
            <person name="Bonometti L."/>
            <person name="Westerberg I."/>
            <person name="Brannstrom I.O."/>
            <person name="Guillou S."/>
            <person name="Cros-Aarteil S."/>
            <person name="Calhoun S."/>
            <person name="Haridas S."/>
            <person name="Kuo A."/>
            <person name="Mondo S."/>
            <person name="Pangilinan J."/>
            <person name="Riley R."/>
            <person name="LaButti K."/>
            <person name="Andreopoulos B."/>
            <person name="Lipzen A."/>
            <person name="Chen C."/>
            <person name="Yan M."/>
            <person name="Daum C."/>
            <person name="Ng V."/>
            <person name="Clum A."/>
            <person name="Steindorff A."/>
            <person name="Ohm R.A."/>
            <person name="Martin F."/>
            <person name="Silar P."/>
            <person name="Natvig D.O."/>
            <person name="Lalanne C."/>
            <person name="Gautier V."/>
            <person name="Ament-Velasquez S.L."/>
            <person name="Kruys A."/>
            <person name="Hutchinson M.I."/>
            <person name="Powell A.J."/>
            <person name="Barry K."/>
            <person name="Miller A.N."/>
            <person name="Grigoriev I.V."/>
            <person name="Debuchy R."/>
            <person name="Gladieux P."/>
            <person name="Hiltunen Thoren M."/>
            <person name="Johannesson H."/>
        </authorList>
    </citation>
    <scope>NUCLEOTIDE SEQUENCE</scope>
    <source>
        <strain evidence="14">CBS 958.72</strain>
    </source>
</reference>
<evidence type="ECO:0000256" key="11">
    <source>
        <dbReference type="SAM" id="MobiDB-lite"/>
    </source>
</evidence>